<dbReference type="InterPro" id="IPR001841">
    <property type="entry name" value="Znf_RING"/>
</dbReference>
<dbReference type="PROSITE" id="PS00518">
    <property type="entry name" value="ZF_RING_1"/>
    <property type="match status" value="1"/>
</dbReference>
<gene>
    <name evidence="6" type="primary">Contig5415.g5797</name>
    <name evidence="6" type="ORF">STYLEM_13306</name>
</gene>
<keyword evidence="1" id="KW-0479">Metal-binding</keyword>
<proteinExistence type="predicted"/>
<dbReference type="AlphaFoldDB" id="A0A078AQ05"/>
<keyword evidence="7" id="KW-1185">Reference proteome</keyword>
<evidence type="ECO:0000256" key="1">
    <source>
        <dbReference type="ARBA" id="ARBA00022723"/>
    </source>
</evidence>
<evidence type="ECO:0000259" key="5">
    <source>
        <dbReference type="PROSITE" id="PS50089"/>
    </source>
</evidence>
<reference evidence="6 7" key="1">
    <citation type="submission" date="2014-06" db="EMBL/GenBank/DDBJ databases">
        <authorList>
            <person name="Swart Estienne"/>
        </authorList>
    </citation>
    <scope>NUCLEOTIDE SEQUENCE [LARGE SCALE GENOMIC DNA]</scope>
    <source>
        <strain evidence="6 7">130c</strain>
    </source>
</reference>
<accession>A0A078AQ05</accession>
<sequence length="301" mass="35241">MECFLCSSQFEENEQQQVMQPQCGHRICQQCLSQQQEKGINKCQLCGQESIITDEEGNPETLPTNVDSFSMIKRSQQLFNLFENRLTICCVPCNFKLDAFQKSFIQQLNHQPKEIIQNNQQNSIMHEQLITLVYDNEATKLEALSELNQKIYRQSSSHNQVMYIVKKEDKRLPLAFVQELNDYDLVMIQHKVPMLRNPNTNLIKIDNSPIGFGDRDCGFLERTLNLFNGVRNNESDLAVRSYQFYNQNFVIVYLGSCDKMAEIVQYLQKQTFFYTLRKIKADIVQKPDQSMNQLMFVNFHE</sequence>
<dbReference type="GO" id="GO:0008270">
    <property type="term" value="F:zinc ion binding"/>
    <property type="evidence" value="ECO:0007669"/>
    <property type="project" value="UniProtKB-KW"/>
</dbReference>
<evidence type="ECO:0000313" key="6">
    <source>
        <dbReference type="EMBL" id="CDW84249.1"/>
    </source>
</evidence>
<evidence type="ECO:0000313" key="7">
    <source>
        <dbReference type="Proteomes" id="UP000039865"/>
    </source>
</evidence>
<evidence type="ECO:0000256" key="4">
    <source>
        <dbReference type="PROSITE-ProRule" id="PRU00175"/>
    </source>
</evidence>
<organism evidence="6 7">
    <name type="scientific">Stylonychia lemnae</name>
    <name type="common">Ciliate</name>
    <dbReference type="NCBI Taxonomy" id="5949"/>
    <lineage>
        <taxon>Eukaryota</taxon>
        <taxon>Sar</taxon>
        <taxon>Alveolata</taxon>
        <taxon>Ciliophora</taxon>
        <taxon>Intramacronucleata</taxon>
        <taxon>Spirotrichea</taxon>
        <taxon>Stichotrichia</taxon>
        <taxon>Sporadotrichida</taxon>
        <taxon>Oxytrichidae</taxon>
        <taxon>Stylonychinae</taxon>
        <taxon>Stylonychia</taxon>
    </lineage>
</organism>
<protein>
    <recommendedName>
        <fullName evidence="5">RING-type domain-containing protein</fullName>
    </recommendedName>
</protein>
<dbReference type="SMART" id="SM00184">
    <property type="entry name" value="RING"/>
    <property type="match status" value="1"/>
</dbReference>
<dbReference type="InParanoid" id="A0A078AQ05"/>
<feature type="domain" description="RING-type" evidence="5">
    <location>
        <begin position="3"/>
        <end position="46"/>
    </location>
</feature>
<name>A0A078AQ05_STYLE</name>
<dbReference type="SUPFAM" id="SSF57850">
    <property type="entry name" value="RING/U-box"/>
    <property type="match status" value="1"/>
</dbReference>
<keyword evidence="2 4" id="KW-0863">Zinc-finger</keyword>
<dbReference type="Gene3D" id="3.30.40.10">
    <property type="entry name" value="Zinc/RING finger domain, C3HC4 (zinc finger)"/>
    <property type="match status" value="1"/>
</dbReference>
<evidence type="ECO:0000256" key="3">
    <source>
        <dbReference type="ARBA" id="ARBA00022833"/>
    </source>
</evidence>
<dbReference type="InterPro" id="IPR017907">
    <property type="entry name" value="Znf_RING_CS"/>
</dbReference>
<dbReference type="PROSITE" id="PS50089">
    <property type="entry name" value="ZF_RING_2"/>
    <property type="match status" value="1"/>
</dbReference>
<dbReference type="Proteomes" id="UP000039865">
    <property type="component" value="Unassembled WGS sequence"/>
</dbReference>
<dbReference type="EMBL" id="CCKQ01012630">
    <property type="protein sequence ID" value="CDW84249.1"/>
    <property type="molecule type" value="Genomic_DNA"/>
</dbReference>
<keyword evidence="3" id="KW-0862">Zinc</keyword>
<dbReference type="InterPro" id="IPR013083">
    <property type="entry name" value="Znf_RING/FYVE/PHD"/>
</dbReference>
<evidence type="ECO:0000256" key="2">
    <source>
        <dbReference type="ARBA" id="ARBA00022771"/>
    </source>
</evidence>